<dbReference type="SMART" id="SM00460">
    <property type="entry name" value="TGc"/>
    <property type="match status" value="1"/>
</dbReference>
<protein>
    <recommendedName>
        <fullName evidence="1">Transglutaminase-like domain-containing protein</fullName>
    </recommendedName>
</protein>
<name>A0ABX2D1V3_9CYAN</name>
<dbReference type="Proteomes" id="UP000702425">
    <property type="component" value="Unassembled WGS sequence"/>
</dbReference>
<dbReference type="SUPFAM" id="SSF54001">
    <property type="entry name" value="Cysteine proteinases"/>
    <property type="match status" value="1"/>
</dbReference>
<proteinExistence type="predicted"/>
<dbReference type="InterPro" id="IPR002931">
    <property type="entry name" value="Transglutaminase-like"/>
</dbReference>
<dbReference type="InterPro" id="IPR038765">
    <property type="entry name" value="Papain-like_cys_pep_sf"/>
</dbReference>
<accession>A0ABX2D1V3</accession>
<keyword evidence="3" id="KW-1185">Reference proteome</keyword>
<dbReference type="PANTHER" id="PTHR33490:SF6">
    <property type="entry name" value="SLL1049 PROTEIN"/>
    <property type="match status" value="1"/>
</dbReference>
<dbReference type="Pfam" id="PF01841">
    <property type="entry name" value="Transglut_core"/>
    <property type="match status" value="1"/>
</dbReference>
<dbReference type="EMBL" id="SRRZ01000060">
    <property type="protein sequence ID" value="NQE35645.1"/>
    <property type="molecule type" value="Genomic_DNA"/>
</dbReference>
<organism evidence="2 3">
    <name type="scientific">Microcoleus asticus IPMA8</name>
    <dbReference type="NCBI Taxonomy" id="2563858"/>
    <lineage>
        <taxon>Bacteria</taxon>
        <taxon>Bacillati</taxon>
        <taxon>Cyanobacteriota</taxon>
        <taxon>Cyanophyceae</taxon>
        <taxon>Oscillatoriophycideae</taxon>
        <taxon>Oscillatoriales</taxon>
        <taxon>Microcoleaceae</taxon>
        <taxon>Microcoleus</taxon>
        <taxon>Microcoleus asticus</taxon>
    </lineage>
</organism>
<evidence type="ECO:0000259" key="1">
    <source>
        <dbReference type="SMART" id="SM00460"/>
    </source>
</evidence>
<dbReference type="PANTHER" id="PTHR33490">
    <property type="entry name" value="BLR5614 PROTEIN-RELATED"/>
    <property type="match status" value="1"/>
</dbReference>
<dbReference type="Gene3D" id="3.10.620.30">
    <property type="match status" value="1"/>
</dbReference>
<reference evidence="2 3" key="1">
    <citation type="journal article" date="2020" name="Sci. Rep.">
        <title>A novel cyanobacterial geosmin producer, revising GeoA distribution and dispersion patterns in Bacteria.</title>
        <authorList>
            <person name="Churro C."/>
            <person name="Semedo-Aguiar A.P."/>
            <person name="Silva A.D."/>
            <person name="Pereira-Leal J.B."/>
            <person name="Leite R.B."/>
        </authorList>
    </citation>
    <scope>NUCLEOTIDE SEQUENCE [LARGE SCALE GENOMIC DNA]</scope>
    <source>
        <strain evidence="2 3">IPMA8</strain>
    </source>
</reference>
<evidence type="ECO:0000313" key="3">
    <source>
        <dbReference type="Proteomes" id="UP000702425"/>
    </source>
</evidence>
<sequence>MSLLNPTLTKTNIRALLTLTRGYNASFRKNTRLMRQSWISGNSAILLVNLKRSATSYKSGFLYNTGKKFSMNLDSPVLSDKQPSGLRMVRPIGVLALHGIAFLGNRLFAIDRAEGLLLEIDRESDNTTVLNPYQTAKFAGATGLAISEDTLWFARDEDICCCRGAIRDGAITELKPEHFVSLSYPADGIAVWKSTLYVTCHRLGYILVFDLKSGREITRFYAPGIGVENITVRDEELWVCDKTEQTVYCLERGTGEIKFSVLTPFESPSGLAFYKDSETGEEVLYVAYAGDELYIRDDPNSEDPFQLTKRDRTFIHPLYFHYNEADRYALSNGFLMEMSYVEELSPLDEVEIENLEWRIALPSETHRQKVRKITPIGMPFTEEIQEGERVAVFKFDRLHPGERRIFGWKALLEVRSIKYQLSPRDVEKIPKLSPEFAAKYLVDNDNLAMDTEIVRSAAVAAIGSETNILRQLLSIRNFVYDQLSYGIRPHIDTPDLVLRRGIGSCGEYVGVLLALARLNRIACRTIGRYKCPAFADRKGVSLEPDFNHVWLEFYIPGFGWVPMESNPDDIQDRGPYPLRFFMGLAWYHVEIGKGIRFQSLTSGGLPLNKEDVSVGSLAINHVRFTILEELPAV</sequence>
<dbReference type="SUPFAM" id="SSF63825">
    <property type="entry name" value="YWTD domain"/>
    <property type="match status" value="1"/>
</dbReference>
<evidence type="ECO:0000313" key="2">
    <source>
        <dbReference type="EMBL" id="NQE35645.1"/>
    </source>
</evidence>
<dbReference type="InterPro" id="IPR015943">
    <property type="entry name" value="WD40/YVTN_repeat-like_dom_sf"/>
</dbReference>
<comment type="caution">
    <text evidence="2">The sequence shown here is derived from an EMBL/GenBank/DDBJ whole genome shotgun (WGS) entry which is preliminary data.</text>
</comment>
<feature type="domain" description="Transglutaminase-like" evidence="1">
    <location>
        <begin position="497"/>
        <end position="567"/>
    </location>
</feature>
<dbReference type="Gene3D" id="2.130.10.10">
    <property type="entry name" value="YVTN repeat-like/Quinoprotein amine dehydrogenase"/>
    <property type="match status" value="1"/>
</dbReference>
<gene>
    <name evidence="2" type="ORF">E5S67_03380</name>
</gene>